<protein>
    <submittedName>
        <fullName evidence="2">GTPase</fullName>
    </submittedName>
</protein>
<dbReference type="InterPro" id="IPR053199">
    <property type="entry name" value="cDPG_synthetase-like"/>
</dbReference>
<dbReference type="Proteomes" id="UP000709959">
    <property type="component" value="Unassembled WGS sequence"/>
</dbReference>
<dbReference type="Gene3D" id="3.40.50.300">
    <property type="entry name" value="P-loop containing nucleotide triphosphate hydrolases"/>
    <property type="match status" value="1"/>
</dbReference>
<proteinExistence type="predicted"/>
<feature type="domain" description="CobW/HypB/UreG nucleotide-binding" evidence="1">
    <location>
        <begin position="233"/>
        <end position="296"/>
    </location>
</feature>
<dbReference type="Pfam" id="PF02492">
    <property type="entry name" value="cobW"/>
    <property type="match status" value="1"/>
</dbReference>
<dbReference type="InterPro" id="IPR027417">
    <property type="entry name" value="P-loop_NTPase"/>
</dbReference>
<accession>A0A936F275</accession>
<gene>
    <name evidence="2" type="ORF">IPN91_07215</name>
</gene>
<sequence>MATRRVVILGAAGRDFHNFNTVYRDNPDFEVVAFTATQIPDIAGRKYPAVLAGKLYPQGIPIFDESELVDVIQKLKPDVAVFSYSDVLHTTVMHLASLCIAHDVDFELLGADKTMIQAKVPVIAITAVRTGAGKSQTTRYISNILKSLGKKVVAIRHPMPYGDLAKQACQRFAAYSDLDLHECTIEEREEYEPHIDNGFVIYSGVDYEQIIRSAEQEADVILWDGGNNDLPFYKCDLHIVVADPLRTGHEMLYHPGEANFRMADIILINKCDSAKEEDIQAIEENARKVNPKAVVIRATSPVTCTKPEMVRGKNVLVIEDGPTLTHGSMTYGAGVVAAKNCGAAKIVDPLPYAVASIAATYKKYPNAQGILPAMGYGEAQIKDLEATIEATPCDVVLSATPIDITRVLKVNKPMLRATYDLAEVKVGQLETEVKKALSVLVSLT</sequence>
<evidence type="ECO:0000313" key="2">
    <source>
        <dbReference type="EMBL" id="MBK8572431.1"/>
    </source>
</evidence>
<dbReference type="PANTHER" id="PTHR42869:SF1">
    <property type="entry name" value="SLL0572 PROTEIN"/>
    <property type="match status" value="1"/>
</dbReference>
<dbReference type="AlphaFoldDB" id="A0A936F275"/>
<dbReference type="EMBL" id="JADKCH010000005">
    <property type="protein sequence ID" value="MBK8572431.1"/>
    <property type="molecule type" value="Genomic_DNA"/>
</dbReference>
<reference evidence="2 3" key="1">
    <citation type="submission" date="2020-10" db="EMBL/GenBank/DDBJ databases">
        <title>Connecting structure to function with the recovery of over 1000 high-quality activated sludge metagenome-assembled genomes encoding full-length rRNA genes using long-read sequencing.</title>
        <authorList>
            <person name="Singleton C.M."/>
            <person name="Petriglieri F."/>
            <person name="Kristensen J.M."/>
            <person name="Kirkegaard R.H."/>
            <person name="Michaelsen T.Y."/>
            <person name="Andersen M.H."/>
            <person name="Karst S.M."/>
            <person name="Dueholm M.S."/>
            <person name="Nielsen P.H."/>
            <person name="Albertsen M."/>
        </authorList>
    </citation>
    <scope>NUCLEOTIDE SEQUENCE [LARGE SCALE GENOMIC DNA]</scope>
    <source>
        <strain evidence="2">OdNE_18-Q3-R46-58_MAXAC.008</strain>
    </source>
</reference>
<evidence type="ECO:0000259" key="1">
    <source>
        <dbReference type="Pfam" id="PF02492"/>
    </source>
</evidence>
<name>A0A936F275_9BACT</name>
<comment type="caution">
    <text evidence="2">The sequence shown here is derived from an EMBL/GenBank/DDBJ whole genome shotgun (WGS) entry which is preliminary data.</text>
</comment>
<dbReference type="InterPro" id="IPR003495">
    <property type="entry name" value="CobW/HypB/UreG_nucleotide-bd"/>
</dbReference>
<dbReference type="SUPFAM" id="SSF52540">
    <property type="entry name" value="P-loop containing nucleoside triphosphate hydrolases"/>
    <property type="match status" value="1"/>
</dbReference>
<organism evidence="2 3">
    <name type="scientific">Candidatus Geothrix odensensis</name>
    <dbReference type="NCBI Taxonomy" id="2954440"/>
    <lineage>
        <taxon>Bacteria</taxon>
        <taxon>Pseudomonadati</taxon>
        <taxon>Acidobacteriota</taxon>
        <taxon>Holophagae</taxon>
        <taxon>Holophagales</taxon>
        <taxon>Holophagaceae</taxon>
        <taxon>Geothrix</taxon>
    </lineage>
</organism>
<dbReference type="PANTHER" id="PTHR42869">
    <property type="entry name" value="SLL0572 PROTEIN"/>
    <property type="match status" value="1"/>
</dbReference>
<evidence type="ECO:0000313" key="3">
    <source>
        <dbReference type="Proteomes" id="UP000709959"/>
    </source>
</evidence>